<accession>A0A4Z0GNK9</accession>
<dbReference type="InterPro" id="IPR054542">
    <property type="entry name" value="Cys_met_metab_PP"/>
</dbReference>
<dbReference type="PROSITE" id="PS00868">
    <property type="entry name" value="CYS_MET_METAB_PP"/>
    <property type="match status" value="1"/>
</dbReference>
<evidence type="ECO:0000256" key="5">
    <source>
        <dbReference type="PIRSR" id="PIRSR001434-2"/>
    </source>
</evidence>
<dbReference type="GO" id="GO:0006535">
    <property type="term" value="P:cysteine biosynthetic process from serine"/>
    <property type="evidence" value="ECO:0007669"/>
    <property type="project" value="TreeGrafter"/>
</dbReference>
<reference evidence="7 8" key="1">
    <citation type="journal article" date="2015" name="Int. J. Syst. Evol. Microbiol.">
        <title>Sporolactobacillus shoreae sp. nov. and Sporolactobacillus spathodeae sp. nov., two spore-forming lactic acid bacteria isolated from tree barks in Thailand.</title>
        <authorList>
            <person name="Thamacharoensuk T."/>
            <person name="Kitahara M."/>
            <person name="Ohkuma M."/>
            <person name="Thongchul N."/>
            <person name="Tanasupawat S."/>
        </authorList>
    </citation>
    <scope>NUCLEOTIDE SEQUENCE [LARGE SCALE GENOMIC DNA]</scope>
    <source>
        <strain evidence="7 8">BK92</strain>
    </source>
</reference>
<dbReference type="EMBL" id="SRJD01000006">
    <property type="protein sequence ID" value="TGA98727.1"/>
    <property type="molecule type" value="Genomic_DNA"/>
</dbReference>
<dbReference type="FunFam" id="3.40.640.10:FF:000035">
    <property type="entry name" value="O-succinylhomoserine sulfhydrylase"/>
    <property type="match status" value="1"/>
</dbReference>
<dbReference type="InterPro" id="IPR000277">
    <property type="entry name" value="Cys/Met-Metab_PyrdxlP-dep_enz"/>
</dbReference>
<name>A0A4Z0GNK9_9BACL</name>
<dbReference type="SUPFAM" id="SSF53383">
    <property type="entry name" value="PLP-dependent transferases"/>
    <property type="match status" value="1"/>
</dbReference>
<evidence type="ECO:0000313" key="8">
    <source>
        <dbReference type="Proteomes" id="UP000298347"/>
    </source>
</evidence>
<proteinExistence type="inferred from homology"/>
<protein>
    <submittedName>
        <fullName evidence="7">O-acetylhomoserine aminocarboxypropyltransferase/cysteine synthase</fullName>
    </submittedName>
</protein>
<dbReference type="InterPro" id="IPR006235">
    <property type="entry name" value="OAc-hSer/O-AcSer_sulfhydrylase"/>
</dbReference>
<comment type="caution">
    <text evidence="7">The sequence shown here is derived from an EMBL/GenBank/DDBJ whole genome shotgun (WGS) entry which is preliminary data.</text>
</comment>
<dbReference type="GO" id="GO:0071269">
    <property type="term" value="P:L-homocysteine biosynthetic process"/>
    <property type="evidence" value="ECO:0007669"/>
    <property type="project" value="TreeGrafter"/>
</dbReference>
<organism evidence="7 8">
    <name type="scientific">Sporolactobacillus shoreae</name>
    <dbReference type="NCBI Taxonomy" id="1465501"/>
    <lineage>
        <taxon>Bacteria</taxon>
        <taxon>Bacillati</taxon>
        <taxon>Bacillota</taxon>
        <taxon>Bacilli</taxon>
        <taxon>Bacillales</taxon>
        <taxon>Sporolactobacillaceae</taxon>
        <taxon>Sporolactobacillus</taxon>
    </lineage>
</organism>
<gene>
    <name evidence="7" type="ORF">E4665_07690</name>
</gene>
<keyword evidence="8" id="KW-1185">Reference proteome</keyword>
<comment type="cofactor">
    <cofactor evidence="1 6">
        <name>pyridoxal 5'-phosphate</name>
        <dbReference type="ChEBI" id="CHEBI:597326"/>
    </cofactor>
</comment>
<dbReference type="Pfam" id="PF01053">
    <property type="entry name" value="Cys_Met_Meta_PP"/>
    <property type="match status" value="1"/>
</dbReference>
<keyword evidence="3 7" id="KW-0808">Transferase</keyword>
<dbReference type="InterPro" id="IPR015424">
    <property type="entry name" value="PyrdxlP-dep_Trfase"/>
</dbReference>
<dbReference type="GO" id="GO:0005737">
    <property type="term" value="C:cytoplasm"/>
    <property type="evidence" value="ECO:0007669"/>
    <property type="project" value="TreeGrafter"/>
</dbReference>
<dbReference type="NCBIfam" id="TIGR01326">
    <property type="entry name" value="OAH_OAS_sulfhy"/>
    <property type="match status" value="1"/>
</dbReference>
<evidence type="ECO:0000256" key="2">
    <source>
        <dbReference type="ARBA" id="ARBA00009077"/>
    </source>
</evidence>
<evidence type="ECO:0000313" key="7">
    <source>
        <dbReference type="EMBL" id="TGA98727.1"/>
    </source>
</evidence>
<dbReference type="AlphaFoldDB" id="A0A4Z0GNK9"/>
<sequence length="435" mass="46809">MAEEERKFGFETLQVHAGQVPDPATGARAVPIYQTTSFVFKDADEAADFFQLKKPGNVYARIMNPTEDVFEKRIAALEGGVAGLATSSGLAAITYAILNVANSGDNIVAASTLYGGTYELFAVTLKKLGIDVTFVDPDDPENFRAAINDKTKALYGETIGNPKINVLDIEKVAAIAHENKIPFIIDNTFGTPYLIRPIDFGADVVVHSATKFIGGHGTAIGGVIVDGGKFDWRASGKFPDFTEPDKSYGGLVYADLAPASFAAKARVQLLRNTGATISPQNAFYFLQGLESLSVRVERHVQNARKVAQFLNNHPKVTWVNYPELEGSPYRELAKKYLPKGAGSIFTFGIKGGLQAGKTLINNVKLFSLLANVADAKSLIIHPASTTHAELTPEEQAVAGVTPDLIRVSIGIESIDDIIWDLDQALAKIPEPVASK</sequence>
<dbReference type="Gene3D" id="3.40.640.10">
    <property type="entry name" value="Type I PLP-dependent aspartate aminotransferase-like (Major domain)"/>
    <property type="match status" value="1"/>
</dbReference>
<dbReference type="OrthoDB" id="9780685at2"/>
<dbReference type="GO" id="GO:0004124">
    <property type="term" value="F:cysteine synthase activity"/>
    <property type="evidence" value="ECO:0007669"/>
    <property type="project" value="TreeGrafter"/>
</dbReference>
<dbReference type="CDD" id="cd00614">
    <property type="entry name" value="CGS_like"/>
    <property type="match status" value="1"/>
</dbReference>
<dbReference type="PANTHER" id="PTHR43797:SF2">
    <property type="entry name" value="HOMOCYSTEINE_CYSTEINE SYNTHASE"/>
    <property type="match status" value="1"/>
</dbReference>
<comment type="similarity">
    <text evidence="2 6">Belongs to the trans-sulfuration enzymes family.</text>
</comment>
<dbReference type="GO" id="GO:0019346">
    <property type="term" value="P:transsulfuration"/>
    <property type="evidence" value="ECO:0007669"/>
    <property type="project" value="InterPro"/>
</dbReference>
<dbReference type="Gene3D" id="3.90.1150.10">
    <property type="entry name" value="Aspartate Aminotransferase, domain 1"/>
    <property type="match status" value="1"/>
</dbReference>
<dbReference type="PIRSF" id="PIRSF001434">
    <property type="entry name" value="CGS"/>
    <property type="match status" value="1"/>
</dbReference>
<evidence type="ECO:0000256" key="1">
    <source>
        <dbReference type="ARBA" id="ARBA00001933"/>
    </source>
</evidence>
<dbReference type="InterPro" id="IPR015421">
    <property type="entry name" value="PyrdxlP-dep_Trfase_major"/>
</dbReference>
<evidence type="ECO:0000256" key="3">
    <source>
        <dbReference type="ARBA" id="ARBA00022679"/>
    </source>
</evidence>
<feature type="modified residue" description="N6-(pyridoxal phosphate)lysine" evidence="5">
    <location>
        <position position="211"/>
    </location>
</feature>
<dbReference type="GO" id="GO:0003961">
    <property type="term" value="F:O-acetylhomoserine aminocarboxypropyltransferase activity"/>
    <property type="evidence" value="ECO:0007669"/>
    <property type="project" value="TreeGrafter"/>
</dbReference>
<dbReference type="Proteomes" id="UP000298347">
    <property type="component" value="Unassembled WGS sequence"/>
</dbReference>
<dbReference type="RefSeq" id="WP_135348204.1">
    <property type="nucleotide sequence ID" value="NZ_SRJD01000006.1"/>
</dbReference>
<evidence type="ECO:0000256" key="6">
    <source>
        <dbReference type="RuleBase" id="RU362118"/>
    </source>
</evidence>
<dbReference type="GO" id="GO:0030170">
    <property type="term" value="F:pyridoxal phosphate binding"/>
    <property type="evidence" value="ECO:0007669"/>
    <property type="project" value="InterPro"/>
</dbReference>
<keyword evidence="4 5" id="KW-0663">Pyridoxal phosphate</keyword>
<dbReference type="PANTHER" id="PTHR43797">
    <property type="entry name" value="HOMOCYSTEINE/CYSTEINE SYNTHASE"/>
    <property type="match status" value="1"/>
</dbReference>
<dbReference type="InterPro" id="IPR015422">
    <property type="entry name" value="PyrdxlP-dep_Trfase_small"/>
</dbReference>
<evidence type="ECO:0000256" key="4">
    <source>
        <dbReference type="ARBA" id="ARBA00022898"/>
    </source>
</evidence>